<name>A0A915PHV1_9BILA</name>
<evidence type="ECO:0000256" key="1">
    <source>
        <dbReference type="SAM" id="MobiDB-lite"/>
    </source>
</evidence>
<protein>
    <submittedName>
        <fullName evidence="3">Uncharacterized protein</fullName>
    </submittedName>
</protein>
<dbReference type="WBParaSite" id="sdigi.contig18.g1651.t1">
    <property type="protein sequence ID" value="sdigi.contig18.g1651.t1"/>
    <property type="gene ID" value="sdigi.contig18.g1651"/>
</dbReference>
<keyword evidence="2" id="KW-1185">Reference proteome</keyword>
<accession>A0A915PHV1</accession>
<dbReference type="Proteomes" id="UP000887581">
    <property type="component" value="Unplaced"/>
</dbReference>
<organism evidence="2 3">
    <name type="scientific">Setaria digitata</name>
    <dbReference type="NCBI Taxonomy" id="48799"/>
    <lineage>
        <taxon>Eukaryota</taxon>
        <taxon>Metazoa</taxon>
        <taxon>Ecdysozoa</taxon>
        <taxon>Nematoda</taxon>
        <taxon>Chromadorea</taxon>
        <taxon>Rhabditida</taxon>
        <taxon>Spirurina</taxon>
        <taxon>Spiruromorpha</taxon>
        <taxon>Filarioidea</taxon>
        <taxon>Setariidae</taxon>
        <taxon>Setaria</taxon>
    </lineage>
</organism>
<reference evidence="3" key="1">
    <citation type="submission" date="2022-11" db="UniProtKB">
        <authorList>
            <consortium name="WormBaseParasite"/>
        </authorList>
    </citation>
    <scope>IDENTIFICATION</scope>
</reference>
<sequence length="108" mass="12520">MLAAATHPYGSNNNSSKSNVDKHMITITDVTDQYLKEKDDEIQEGSLVEYCRINHHENAKRQPQICLADKIVKITPSIEDNFRKTNGFVLAVQHWAHLEDKSWRDDRR</sequence>
<evidence type="ECO:0000313" key="2">
    <source>
        <dbReference type="Proteomes" id="UP000887581"/>
    </source>
</evidence>
<proteinExistence type="predicted"/>
<feature type="region of interest" description="Disordered" evidence="1">
    <location>
        <begin position="1"/>
        <end position="21"/>
    </location>
</feature>
<dbReference type="AlphaFoldDB" id="A0A915PHV1"/>
<evidence type="ECO:0000313" key="3">
    <source>
        <dbReference type="WBParaSite" id="sdigi.contig18.g1651.t1"/>
    </source>
</evidence>